<dbReference type="PROSITE" id="PS51225">
    <property type="entry name" value="MARVEL"/>
    <property type="match status" value="1"/>
</dbReference>
<sequence>MSHPVTIQPNTMFTISGPTINPTTNYLKTLPGILRLLEVMLGIVCVGIIGYAQTTIGNVIDEVYPKLHIPASGLMNNFNGLKLDDNINSVNFGTIPSSVNQYGLIVKDFKPSAYAANIPVLGIVTSFIVTRPYSMFFFLMTTTFMVASFILLISCIASFSINLIISKGDYLQDVLYHVIGFVLLLAASISVLIETTLNGSNLVVELVFPSKNAVTAASVIGMVNALLYLLSAKLALKSYRAEGCGRTGFTA</sequence>
<reference evidence="9" key="1">
    <citation type="submission" date="2025-08" db="UniProtKB">
        <authorList>
            <consortium name="RefSeq"/>
        </authorList>
    </citation>
    <scope>IDENTIFICATION</scope>
    <source>
        <tissue evidence="9">Thorax and Abdomen</tissue>
    </source>
</reference>
<evidence type="ECO:0000313" key="9">
    <source>
        <dbReference type="RefSeq" id="XP_015522118.1"/>
    </source>
</evidence>
<feature type="transmembrane region" description="Helical" evidence="6">
    <location>
        <begin position="136"/>
        <end position="165"/>
    </location>
</feature>
<feature type="transmembrane region" description="Helical" evidence="6">
    <location>
        <begin position="32"/>
        <end position="52"/>
    </location>
</feature>
<dbReference type="GO" id="GO:0016020">
    <property type="term" value="C:membrane"/>
    <property type="evidence" value="ECO:0007669"/>
    <property type="project" value="UniProtKB-SubCell"/>
</dbReference>
<dbReference type="KEGG" id="nlo:107225975"/>
<dbReference type="InterPro" id="IPR008253">
    <property type="entry name" value="Marvel"/>
</dbReference>
<dbReference type="GeneID" id="107225975"/>
<feature type="domain" description="MARVEL" evidence="7">
    <location>
        <begin position="26"/>
        <end position="240"/>
    </location>
</feature>
<dbReference type="InParanoid" id="A0A6J0C6A8"/>
<feature type="transmembrane region" description="Helical" evidence="6">
    <location>
        <begin position="213"/>
        <end position="230"/>
    </location>
</feature>
<organism evidence="9">
    <name type="scientific">Neodiprion lecontei</name>
    <name type="common">Redheaded pine sawfly</name>
    <dbReference type="NCBI Taxonomy" id="441921"/>
    <lineage>
        <taxon>Eukaryota</taxon>
        <taxon>Metazoa</taxon>
        <taxon>Ecdysozoa</taxon>
        <taxon>Arthropoda</taxon>
        <taxon>Hexapoda</taxon>
        <taxon>Insecta</taxon>
        <taxon>Pterygota</taxon>
        <taxon>Neoptera</taxon>
        <taxon>Endopterygota</taxon>
        <taxon>Hymenoptera</taxon>
        <taxon>Tenthredinoidea</taxon>
        <taxon>Diprionidae</taxon>
        <taxon>Diprioninae</taxon>
        <taxon>Neodiprion</taxon>
    </lineage>
</organism>
<evidence type="ECO:0000256" key="5">
    <source>
        <dbReference type="PROSITE-ProRule" id="PRU00581"/>
    </source>
</evidence>
<evidence type="ECO:0000256" key="6">
    <source>
        <dbReference type="SAM" id="Phobius"/>
    </source>
</evidence>
<gene>
    <name evidence="9" type="primary">LOC107225975</name>
</gene>
<proteinExistence type="predicted"/>
<accession>A0A6J0C6A8</accession>
<evidence type="ECO:0000313" key="8">
    <source>
        <dbReference type="Proteomes" id="UP000829291"/>
    </source>
</evidence>
<feature type="transmembrane region" description="Helical" evidence="6">
    <location>
        <begin position="174"/>
        <end position="193"/>
    </location>
</feature>
<protein>
    <submittedName>
        <fullName evidence="9">Uncharacterized protein LOC107225975</fullName>
    </submittedName>
</protein>
<keyword evidence="8" id="KW-1185">Reference proteome</keyword>
<dbReference type="OrthoDB" id="6481667at2759"/>
<feature type="transmembrane region" description="Helical" evidence="6">
    <location>
        <begin position="113"/>
        <end position="130"/>
    </location>
</feature>
<keyword evidence="4 5" id="KW-0472">Membrane</keyword>
<dbReference type="AlphaFoldDB" id="A0A6J0C6A8"/>
<evidence type="ECO:0000256" key="2">
    <source>
        <dbReference type="ARBA" id="ARBA00022692"/>
    </source>
</evidence>
<evidence type="ECO:0000256" key="1">
    <source>
        <dbReference type="ARBA" id="ARBA00004141"/>
    </source>
</evidence>
<dbReference type="RefSeq" id="XP_015522118.1">
    <property type="nucleotide sequence ID" value="XM_015666632.2"/>
</dbReference>
<evidence type="ECO:0000256" key="4">
    <source>
        <dbReference type="ARBA" id="ARBA00023136"/>
    </source>
</evidence>
<dbReference type="Proteomes" id="UP000829291">
    <property type="component" value="Chromosome 2"/>
</dbReference>
<evidence type="ECO:0000256" key="3">
    <source>
        <dbReference type="ARBA" id="ARBA00022989"/>
    </source>
</evidence>
<evidence type="ECO:0000259" key="7">
    <source>
        <dbReference type="PROSITE" id="PS51225"/>
    </source>
</evidence>
<comment type="subcellular location">
    <subcellularLocation>
        <location evidence="1">Membrane</location>
        <topology evidence="1">Multi-pass membrane protein</topology>
    </subcellularLocation>
</comment>
<keyword evidence="2 5" id="KW-0812">Transmembrane</keyword>
<keyword evidence="3 6" id="KW-1133">Transmembrane helix</keyword>
<name>A0A6J0C6A8_NEOLC</name>